<reference evidence="2 3" key="1">
    <citation type="submission" date="2018-08" db="EMBL/GenBank/DDBJ databases">
        <title>Comparative genomics of wild bee and flower associated Lactobacillus reveals potential adaptation to the bee host.</title>
        <authorList>
            <person name="Vuong H.Q."/>
            <person name="Mcfrederick Q.S."/>
        </authorList>
    </citation>
    <scope>NUCLEOTIDE SEQUENCE [LARGE SCALE GENOMIC DNA]</scope>
    <source>
        <strain evidence="2 3">HV_04</strain>
    </source>
</reference>
<proteinExistence type="predicted"/>
<keyword evidence="1" id="KW-1133">Transmembrane helix</keyword>
<keyword evidence="1" id="KW-0812">Transmembrane</keyword>
<keyword evidence="3" id="KW-1185">Reference proteome</keyword>
<accession>A0ABY2YRK5</accession>
<dbReference type="Proteomes" id="UP000767392">
    <property type="component" value="Unassembled WGS sequence"/>
</dbReference>
<dbReference type="EMBL" id="QUAM01000006">
    <property type="protein sequence ID" value="TPR12782.1"/>
    <property type="molecule type" value="Genomic_DNA"/>
</dbReference>
<evidence type="ECO:0000313" key="3">
    <source>
        <dbReference type="Proteomes" id="UP000767392"/>
    </source>
</evidence>
<keyword evidence="1" id="KW-0472">Membrane</keyword>
<evidence type="ECO:0000256" key="1">
    <source>
        <dbReference type="SAM" id="Phobius"/>
    </source>
</evidence>
<feature type="transmembrane region" description="Helical" evidence="1">
    <location>
        <begin position="98"/>
        <end position="115"/>
    </location>
</feature>
<name>A0ABY2YRK5_9LACO</name>
<evidence type="ECO:0000313" key="2">
    <source>
        <dbReference type="EMBL" id="TPR12782.1"/>
    </source>
</evidence>
<dbReference type="RefSeq" id="WP_105988505.1">
    <property type="nucleotide sequence ID" value="NZ_POST01000009.1"/>
</dbReference>
<sequence>MRFGYRKPSWKKSFKARTTGKWKRQMKRSINPYYGKKGAGWVNNPRKAMYNKVYNKTSRSIFSQPRKQTRKKINYTNDIPKCSFIYGIDSLFNLIKNILYLIMYLIVAYLLISSVI</sequence>
<gene>
    <name evidence="2" type="ORF">DY048_07165</name>
</gene>
<organism evidence="2 3">
    <name type="scientific">Apilactobacillus timberlakei</name>
    <dbReference type="NCBI Taxonomy" id="2008380"/>
    <lineage>
        <taxon>Bacteria</taxon>
        <taxon>Bacillati</taxon>
        <taxon>Bacillota</taxon>
        <taxon>Bacilli</taxon>
        <taxon>Lactobacillales</taxon>
        <taxon>Lactobacillaceae</taxon>
        <taxon>Apilactobacillus</taxon>
    </lineage>
</organism>
<comment type="caution">
    <text evidence="2">The sequence shown here is derived from an EMBL/GenBank/DDBJ whole genome shotgun (WGS) entry which is preliminary data.</text>
</comment>
<protein>
    <recommendedName>
        <fullName evidence="4">Phage protein</fullName>
    </recommendedName>
</protein>
<evidence type="ECO:0008006" key="4">
    <source>
        <dbReference type="Google" id="ProtNLM"/>
    </source>
</evidence>